<reference evidence="3" key="1">
    <citation type="submission" date="2014-03" db="EMBL/GenBank/DDBJ databases">
        <title>The Genome Sequence of Puccinia striiformis f. sp. tritici PST-78.</title>
        <authorList>
            <consortium name="The Broad Institute Genome Sequencing Platform"/>
            <person name="Cuomo C."/>
            <person name="Hulbert S."/>
            <person name="Chen X."/>
            <person name="Walker B."/>
            <person name="Young S.K."/>
            <person name="Zeng Q."/>
            <person name="Gargeya S."/>
            <person name="Fitzgerald M."/>
            <person name="Haas B."/>
            <person name="Abouelleil A."/>
            <person name="Alvarado L."/>
            <person name="Arachchi H.M."/>
            <person name="Berlin A.M."/>
            <person name="Chapman S.B."/>
            <person name="Goldberg J."/>
            <person name="Griggs A."/>
            <person name="Gujja S."/>
            <person name="Hansen M."/>
            <person name="Howarth C."/>
            <person name="Imamovic A."/>
            <person name="Larimer J."/>
            <person name="McCowan C."/>
            <person name="Montmayeur A."/>
            <person name="Murphy C."/>
            <person name="Neiman D."/>
            <person name="Pearson M."/>
            <person name="Priest M."/>
            <person name="Roberts A."/>
            <person name="Saif S."/>
            <person name="Shea T."/>
            <person name="Sisk P."/>
            <person name="Sykes S."/>
            <person name="Wortman J."/>
            <person name="Nusbaum C."/>
            <person name="Birren B."/>
        </authorList>
    </citation>
    <scope>NUCLEOTIDE SEQUENCE [LARGE SCALE GENOMIC DNA]</scope>
    <source>
        <strain evidence="3">race PST-78</strain>
    </source>
</reference>
<name>A0A0L0VPQ8_9BASI</name>
<accession>A0A0L0VPQ8</accession>
<keyword evidence="1" id="KW-0175">Coiled coil</keyword>
<comment type="caution">
    <text evidence="2">The sequence shown here is derived from an EMBL/GenBank/DDBJ whole genome shotgun (WGS) entry which is preliminary data.</text>
</comment>
<feature type="coiled-coil region" evidence="1">
    <location>
        <begin position="11"/>
        <end position="45"/>
    </location>
</feature>
<dbReference type="OrthoDB" id="2447685at2759"/>
<organism evidence="2 3">
    <name type="scientific">Puccinia striiformis f. sp. tritici PST-78</name>
    <dbReference type="NCBI Taxonomy" id="1165861"/>
    <lineage>
        <taxon>Eukaryota</taxon>
        <taxon>Fungi</taxon>
        <taxon>Dikarya</taxon>
        <taxon>Basidiomycota</taxon>
        <taxon>Pucciniomycotina</taxon>
        <taxon>Pucciniomycetes</taxon>
        <taxon>Pucciniales</taxon>
        <taxon>Pucciniaceae</taxon>
        <taxon>Puccinia</taxon>
    </lineage>
</organism>
<evidence type="ECO:0000313" key="3">
    <source>
        <dbReference type="Proteomes" id="UP000054564"/>
    </source>
</evidence>
<dbReference type="EMBL" id="AJIL01000033">
    <property type="protein sequence ID" value="KNF00965.1"/>
    <property type="molecule type" value="Genomic_DNA"/>
</dbReference>
<keyword evidence="3" id="KW-1185">Reference proteome</keyword>
<sequence>MSSSDSLKKQYEELMKVVTEEQTLRQQAEQDKQRLEGELAAALQAATAKPATPKPAKLPKLALSDKFDGTRGNKAENFANQISLHFWGNPEAFCDNHSKLIFTLTHLTGQASSWAQPFTQMLANKEDVTINQFWTSFSGMYFDGEKRPTAEKALRAVVSHIKTFLSFKLHTPGPAQIIKPSKTSAQGAQTAKSRINMWDKVTPQESQGIRNPLLSSHASSLFPIQTPSYPCFPLSHSFTLMHQLWD</sequence>
<evidence type="ECO:0008006" key="4">
    <source>
        <dbReference type="Google" id="ProtNLM"/>
    </source>
</evidence>
<dbReference type="Proteomes" id="UP000054564">
    <property type="component" value="Unassembled WGS sequence"/>
</dbReference>
<gene>
    <name evidence="2" type="ORF">PSTG_05859</name>
</gene>
<dbReference type="AlphaFoldDB" id="A0A0L0VPQ8"/>
<proteinExistence type="predicted"/>
<evidence type="ECO:0000256" key="1">
    <source>
        <dbReference type="SAM" id="Coils"/>
    </source>
</evidence>
<protein>
    <recommendedName>
        <fullName evidence="4">DUF4939 domain-containing protein</fullName>
    </recommendedName>
</protein>
<evidence type="ECO:0000313" key="2">
    <source>
        <dbReference type="EMBL" id="KNF00965.1"/>
    </source>
</evidence>